<dbReference type="AlphaFoldDB" id="A0A2T0AE98"/>
<accession>A0A2T0AE98</accession>
<feature type="region of interest" description="Disordered" evidence="1">
    <location>
        <begin position="126"/>
        <end position="198"/>
    </location>
</feature>
<reference evidence="2" key="1">
    <citation type="journal article" date="2018" name="Elife">
        <title>Functional genomics of lipid metabolism in the oleaginous yeast Rhodosporidium toruloides.</title>
        <authorList>
            <person name="Coradetti S.T."/>
            <person name="Pinel D."/>
            <person name="Geiselman G."/>
            <person name="Ito M."/>
            <person name="Mondo S."/>
            <person name="Reilly M.C."/>
            <person name="Cheng Y.F."/>
            <person name="Bauer S."/>
            <person name="Grigoriev I."/>
            <person name="Gladden J.M."/>
            <person name="Simmons B.A."/>
            <person name="Brem R."/>
            <person name="Arkin A.P."/>
            <person name="Skerker J.M."/>
        </authorList>
    </citation>
    <scope>NUCLEOTIDE SEQUENCE [LARGE SCALE GENOMIC DNA]</scope>
    <source>
        <strain evidence="2">NBRC 0880</strain>
    </source>
</reference>
<dbReference type="EMBL" id="LCTV02000003">
    <property type="protein sequence ID" value="PRQ76322.1"/>
    <property type="molecule type" value="Genomic_DNA"/>
</dbReference>
<dbReference type="Proteomes" id="UP000239560">
    <property type="component" value="Unassembled WGS sequence"/>
</dbReference>
<evidence type="ECO:0000256" key="1">
    <source>
        <dbReference type="SAM" id="MobiDB-lite"/>
    </source>
</evidence>
<name>A0A2T0AE98_RHOTO</name>
<comment type="caution">
    <text evidence="2">The sequence shown here is derived from an EMBL/GenBank/DDBJ whole genome shotgun (WGS) entry which is preliminary data.</text>
</comment>
<gene>
    <name evidence="2" type="ORF">AAT19DRAFT_13344</name>
</gene>
<organism evidence="2">
    <name type="scientific">Rhodotorula toruloides</name>
    <name type="common">Yeast</name>
    <name type="synonym">Rhodosporidium toruloides</name>
    <dbReference type="NCBI Taxonomy" id="5286"/>
    <lineage>
        <taxon>Eukaryota</taxon>
        <taxon>Fungi</taxon>
        <taxon>Dikarya</taxon>
        <taxon>Basidiomycota</taxon>
        <taxon>Pucciniomycotina</taxon>
        <taxon>Microbotryomycetes</taxon>
        <taxon>Sporidiobolales</taxon>
        <taxon>Sporidiobolaceae</taxon>
        <taxon>Rhodotorula</taxon>
    </lineage>
</organism>
<proteinExistence type="predicted"/>
<protein>
    <submittedName>
        <fullName evidence="2">Uncharacterized protein</fullName>
    </submittedName>
</protein>
<evidence type="ECO:0000313" key="2">
    <source>
        <dbReference type="EMBL" id="PRQ76322.1"/>
    </source>
</evidence>
<sequence length="198" mass="21467">MRRASSAFRPVTEPIGACRLCFRPVESLQVAGRTSATSSPRLSAPTAVARMSSHVTRVSPSRFARHRFLPDARPPPSTCSEAQARLHPQEKEIEVLSAFLHAPSSVCSGRTRRGVSARRSLWQIEDEAGGSQGAGQDVGVKEDRAGARQTLQSQGSTPSFVSRQQLAWETRWEQIEGTGLPGSPASEGHQWTFGCSRS</sequence>
<feature type="compositionally biased region" description="Polar residues" evidence="1">
    <location>
        <begin position="149"/>
        <end position="167"/>
    </location>
</feature>